<keyword evidence="1" id="KW-0472">Membrane</keyword>
<dbReference type="AlphaFoldDB" id="A0A3D8IC60"/>
<gene>
    <name evidence="2" type="ORF">CQA43_05800</name>
</gene>
<protein>
    <submittedName>
        <fullName evidence="2">Uncharacterized protein</fullName>
    </submittedName>
</protein>
<accession>A0A3D8IC60</accession>
<evidence type="ECO:0000313" key="3">
    <source>
        <dbReference type="Proteomes" id="UP000256650"/>
    </source>
</evidence>
<dbReference type="RefSeq" id="WP_115551675.1">
    <property type="nucleotide sequence ID" value="NZ_CAOOSM010000001.1"/>
</dbReference>
<evidence type="ECO:0000313" key="2">
    <source>
        <dbReference type="EMBL" id="RDU62749.1"/>
    </source>
</evidence>
<keyword evidence="1" id="KW-0812">Transmembrane</keyword>
<comment type="caution">
    <text evidence="2">The sequence shown here is derived from an EMBL/GenBank/DDBJ whole genome shotgun (WGS) entry which is preliminary data.</text>
</comment>
<evidence type="ECO:0000256" key="1">
    <source>
        <dbReference type="SAM" id="Phobius"/>
    </source>
</evidence>
<proteinExistence type="predicted"/>
<sequence>MLWAILSAILGLILIPLILFLKAIVPLLFIVIFGLSPYALVAVLGFIGLWLIFSYHNAKDS</sequence>
<feature type="transmembrane region" description="Helical" evidence="1">
    <location>
        <begin position="30"/>
        <end position="53"/>
    </location>
</feature>
<reference evidence="2 3" key="1">
    <citation type="submission" date="2018-04" db="EMBL/GenBank/DDBJ databases">
        <title>Novel Campyloabacter and Helicobacter Species and Strains.</title>
        <authorList>
            <person name="Mannion A.J."/>
            <person name="Shen Z."/>
            <person name="Fox J.G."/>
        </authorList>
    </citation>
    <scope>NUCLEOTIDE SEQUENCE [LARGE SCALE GENOMIC DNA]</scope>
    <source>
        <strain evidence="2 3">MIT 99-5101</strain>
    </source>
</reference>
<name>A0A3D8IC60_9HELI</name>
<dbReference type="GeneID" id="82535802"/>
<organism evidence="2 3">
    <name type="scientific">Helicobacter ganmani</name>
    <dbReference type="NCBI Taxonomy" id="60246"/>
    <lineage>
        <taxon>Bacteria</taxon>
        <taxon>Pseudomonadati</taxon>
        <taxon>Campylobacterota</taxon>
        <taxon>Epsilonproteobacteria</taxon>
        <taxon>Campylobacterales</taxon>
        <taxon>Helicobacteraceae</taxon>
        <taxon>Helicobacter</taxon>
    </lineage>
</organism>
<keyword evidence="3" id="KW-1185">Reference proteome</keyword>
<keyword evidence="1" id="KW-1133">Transmembrane helix</keyword>
<dbReference type="EMBL" id="NXLS01000005">
    <property type="protein sequence ID" value="RDU62749.1"/>
    <property type="molecule type" value="Genomic_DNA"/>
</dbReference>
<dbReference type="Proteomes" id="UP000256650">
    <property type="component" value="Unassembled WGS sequence"/>
</dbReference>